<evidence type="ECO:0000313" key="1">
    <source>
        <dbReference type="EMBL" id="CCE69972.1"/>
    </source>
</evidence>
<dbReference type="InterPro" id="IPR027476">
    <property type="entry name" value="DppA_N"/>
</dbReference>
<proteinExistence type="predicted"/>
<dbReference type="Proteomes" id="UP000009139">
    <property type="component" value="Chromosome"/>
</dbReference>
<dbReference type="PIRSF" id="PIRSF015853">
    <property type="entry name" value="Pep_DppA"/>
    <property type="match status" value="1"/>
</dbReference>
<dbReference type="Pfam" id="PF04951">
    <property type="entry name" value="Peptidase_M55"/>
    <property type="match status" value="1"/>
</dbReference>
<gene>
    <name evidence="1" type="ordered locus">PAB1969</name>
</gene>
<dbReference type="SUPFAM" id="SSF63992">
    <property type="entry name" value="Dipeptide transport protein"/>
    <property type="match status" value="1"/>
</dbReference>
<dbReference type="InterPro" id="IPR036177">
    <property type="entry name" value="Peptidase_M55_sf"/>
</dbReference>
<accession>G8ZJ45</accession>
<sequence>MVIEMRAFISIDLEGLPYIVSREHLFVKGALYNEARKIATKIVKVTAEELHRLGFEEVIVADSHGPMVNVIPEEIPDFVSLVRGFPRPLSMVAFGKDTNLAIFLGYHAKAGTGYATFDHTYSGATIDKVIINGTEVSEFLMNAMLLGEWGVPVGLLGGDEALREDMKLTPWIEFVPFKRASGRYSAISPSMKRIEEELREGVKRAVYKLNRGELKPLEIKKPVEVKVRFLNSAYAEVAELLPFVERVNGKEIKYTANSVEEAYKVFEVLVFAAAGVSYITSR</sequence>
<dbReference type="MEROPS" id="M55.A01"/>
<evidence type="ECO:0000313" key="2">
    <source>
        <dbReference type="Proteomes" id="UP000009139"/>
    </source>
</evidence>
<protein>
    <submittedName>
        <fullName evidence="1">Dipeptide transport protein dppa</fullName>
    </submittedName>
</protein>
<comment type="miscellaneous">
    <text evidence="1">The sequence shown here is derived from an EMBL/GenBank/DDBJ third party annotation (TPA) entry.</text>
</comment>
<dbReference type="EMBL" id="HE613800">
    <property type="protein sequence ID" value="CCE69972.1"/>
    <property type="molecule type" value="Genomic_DNA"/>
</dbReference>
<dbReference type="Gene3D" id="3.40.50.10780">
    <property type="entry name" value="Dipeptide transport protein"/>
    <property type="match status" value="1"/>
</dbReference>
<dbReference type="CDD" id="cd08769">
    <property type="entry name" value="DAP_dppA_2"/>
    <property type="match status" value="1"/>
</dbReference>
<organism evidence="1 2">
    <name type="scientific">Pyrococcus abyssi (strain GE5 / Orsay)</name>
    <dbReference type="NCBI Taxonomy" id="272844"/>
    <lineage>
        <taxon>Archaea</taxon>
        <taxon>Methanobacteriati</taxon>
        <taxon>Methanobacteriota</taxon>
        <taxon>Thermococci</taxon>
        <taxon>Thermococcales</taxon>
        <taxon>Thermococcaceae</taxon>
        <taxon>Pyrococcus</taxon>
    </lineage>
</organism>
<dbReference type="AlphaFoldDB" id="G8ZJ45"/>
<dbReference type="InterPro" id="IPR007035">
    <property type="entry name" value="Peptidase_M55"/>
</dbReference>
<reference evidence="1 2" key="1">
    <citation type="journal article" date="2012" name="Curr. Microbiol.">
        <title>Re-annotation of two hyperthermophilic archaea Pyrococcus abyssi GE5 and Pyrococcus furiosus DSM 3638.</title>
        <authorList>
            <person name="Gao J."/>
            <person name="Wang J."/>
        </authorList>
    </citation>
    <scope>GENOME REANNOTATION</scope>
    <source>
        <strain evidence="2">GE5 / Orsay</strain>
    </source>
</reference>
<name>G8ZJ45_PYRAB</name>
<dbReference type="Gene3D" id="3.30.1360.130">
    <property type="entry name" value="Dipeptide transport protein"/>
    <property type="match status" value="1"/>
</dbReference>